<protein>
    <submittedName>
        <fullName evidence="2">Uncharacterized protein</fullName>
    </submittedName>
</protein>
<dbReference type="Gene3D" id="3.40.395.10">
    <property type="entry name" value="Adenoviral Proteinase, Chain A"/>
    <property type="match status" value="1"/>
</dbReference>
<evidence type="ECO:0000256" key="1">
    <source>
        <dbReference type="SAM" id="MobiDB-lite"/>
    </source>
</evidence>
<organism evidence="2 3">
    <name type="scientific">Colletotrichum asianum</name>
    <dbReference type="NCBI Taxonomy" id="702518"/>
    <lineage>
        <taxon>Eukaryota</taxon>
        <taxon>Fungi</taxon>
        <taxon>Dikarya</taxon>
        <taxon>Ascomycota</taxon>
        <taxon>Pezizomycotina</taxon>
        <taxon>Sordariomycetes</taxon>
        <taxon>Hypocreomycetidae</taxon>
        <taxon>Glomerellales</taxon>
        <taxon>Glomerellaceae</taxon>
        <taxon>Colletotrichum</taxon>
        <taxon>Colletotrichum gloeosporioides species complex</taxon>
    </lineage>
</organism>
<dbReference type="Proteomes" id="UP000434172">
    <property type="component" value="Unassembled WGS sequence"/>
</dbReference>
<sequence length="160" mass="18143">MYCASMRSISRYEKVQKLLKAWVVRNNMVDPSRPLTFQCMAFPQQADGFNCGVFAIETVRRLVHGLDVFSPIRPTRCRQEWARALSSPRGIHTPSDHNRISDKHTAEVTEVEAEAGLDRVVKEKAIALFDHRSPHRTSGKFGSPRRDRVSNAEARISAHS</sequence>
<dbReference type="EMBL" id="WOWK01000146">
    <property type="protein sequence ID" value="KAF0316848.1"/>
    <property type="molecule type" value="Genomic_DNA"/>
</dbReference>
<dbReference type="OrthoDB" id="5048491at2759"/>
<comment type="caution">
    <text evidence="2">The sequence shown here is derived from an EMBL/GenBank/DDBJ whole genome shotgun (WGS) entry which is preliminary data.</text>
</comment>
<feature type="region of interest" description="Disordered" evidence="1">
    <location>
        <begin position="132"/>
        <end position="160"/>
    </location>
</feature>
<evidence type="ECO:0000313" key="2">
    <source>
        <dbReference type="EMBL" id="KAF0316848.1"/>
    </source>
</evidence>
<gene>
    <name evidence="2" type="ORF">GQ607_015922</name>
</gene>
<reference evidence="2 3" key="1">
    <citation type="submission" date="2019-12" db="EMBL/GenBank/DDBJ databases">
        <title>A genome sequence resource for the geographically widespread anthracnose pathogen Colletotrichum asianum.</title>
        <authorList>
            <person name="Meng Y."/>
        </authorList>
    </citation>
    <scope>NUCLEOTIDE SEQUENCE [LARGE SCALE GENOMIC DNA]</scope>
    <source>
        <strain evidence="2 3">ICMP 18580</strain>
    </source>
</reference>
<keyword evidence="3" id="KW-1185">Reference proteome</keyword>
<proteinExistence type="predicted"/>
<dbReference type="InterPro" id="IPR038765">
    <property type="entry name" value="Papain-like_cys_pep_sf"/>
</dbReference>
<accession>A0A8H3W229</accession>
<dbReference type="AlphaFoldDB" id="A0A8H3W229"/>
<name>A0A8H3W229_9PEZI</name>
<evidence type="ECO:0000313" key="3">
    <source>
        <dbReference type="Proteomes" id="UP000434172"/>
    </source>
</evidence>
<dbReference type="SUPFAM" id="SSF54001">
    <property type="entry name" value="Cysteine proteinases"/>
    <property type="match status" value="1"/>
</dbReference>